<keyword evidence="3" id="KW-1185">Reference proteome</keyword>
<dbReference type="InterPro" id="IPR026315">
    <property type="entry name" value="Oaf"/>
</dbReference>
<dbReference type="AlphaFoldDB" id="A0A1B0GMV5"/>
<dbReference type="Proteomes" id="UP000092462">
    <property type="component" value="Unassembled WGS sequence"/>
</dbReference>
<dbReference type="InterPro" id="IPR053897">
    <property type="entry name" value="Oaf_C"/>
</dbReference>
<dbReference type="EMBL" id="AJVK01004201">
    <property type="status" value="NOT_ANNOTATED_CDS"/>
    <property type="molecule type" value="Genomic_DNA"/>
</dbReference>
<dbReference type="EMBL" id="AJVK01004199">
    <property type="status" value="NOT_ANNOTATED_CDS"/>
    <property type="molecule type" value="Genomic_DNA"/>
</dbReference>
<sequence>MTKMTCCEYQMSILSPSESSSISNLEAALRQFPPTKPSRCSEVSGVWAPCTCFLEMCIGWYPCGLKYCKGKAEDNALASGTTSYRCGIKTCQLVQFLGSRIVGILKGVSTMWMGRLEHSTYVLFVYISCVSVPLCPMLIMWSDSPSSSAGGSSYAKAMSRSAIPWKIAQM</sequence>
<dbReference type="VEuPathDB" id="VectorBase:PPAPM1_007225"/>
<reference evidence="2" key="1">
    <citation type="submission" date="2022-08" db="UniProtKB">
        <authorList>
            <consortium name="EnsemblMetazoa"/>
        </authorList>
    </citation>
    <scope>IDENTIFICATION</scope>
    <source>
        <strain evidence="2">Israel</strain>
    </source>
</reference>
<dbReference type="EnsemblMetazoa" id="PPAI004003-RA">
    <property type="protein sequence ID" value="PPAI004003-PA"/>
    <property type="gene ID" value="PPAI004003"/>
</dbReference>
<name>A0A1B0GMV5_PHLPP</name>
<proteinExistence type="predicted"/>
<evidence type="ECO:0000259" key="1">
    <source>
        <dbReference type="Pfam" id="PF22873"/>
    </source>
</evidence>
<dbReference type="PANTHER" id="PTHR13423">
    <property type="entry name" value="OUT AT FIRST"/>
    <property type="match status" value="1"/>
</dbReference>
<feature type="domain" description="Out at first C-terminal" evidence="1">
    <location>
        <begin position="39"/>
        <end position="92"/>
    </location>
</feature>
<dbReference type="EMBL" id="AJVK01004200">
    <property type="status" value="NOT_ANNOTATED_CDS"/>
    <property type="molecule type" value="Genomic_DNA"/>
</dbReference>
<dbReference type="Pfam" id="PF22873">
    <property type="entry name" value="OAF_C"/>
    <property type="match status" value="1"/>
</dbReference>
<protein>
    <recommendedName>
        <fullName evidence="1">Out at first C-terminal domain-containing protein</fullName>
    </recommendedName>
</protein>
<accession>A0A1B0GMV5</accession>
<organism evidence="2 3">
    <name type="scientific">Phlebotomus papatasi</name>
    <name type="common">Sandfly</name>
    <dbReference type="NCBI Taxonomy" id="29031"/>
    <lineage>
        <taxon>Eukaryota</taxon>
        <taxon>Metazoa</taxon>
        <taxon>Ecdysozoa</taxon>
        <taxon>Arthropoda</taxon>
        <taxon>Hexapoda</taxon>
        <taxon>Insecta</taxon>
        <taxon>Pterygota</taxon>
        <taxon>Neoptera</taxon>
        <taxon>Endopterygota</taxon>
        <taxon>Diptera</taxon>
        <taxon>Nematocera</taxon>
        <taxon>Psychodoidea</taxon>
        <taxon>Psychodidae</taxon>
        <taxon>Phlebotomus</taxon>
        <taxon>Phlebotomus</taxon>
    </lineage>
</organism>
<evidence type="ECO:0000313" key="2">
    <source>
        <dbReference type="EnsemblMetazoa" id="PPAI004003-PA"/>
    </source>
</evidence>
<dbReference type="EMBL" id="AJVK01004198">
    <property type="status" value="NOT_ANNOTATED_CDS"/>
    <property type="molecule type" value="Genomic_DNA"/>
</dbReference>
<evidence type="ECO:0000313" key="3">
    <source>
        <dbReference type="Proteomes" id="UP000092462"/>
    </source>
</evidence>
<dbReference type="VEuPathDB" id="VectorBase:PPAI004003"/>
<dbReference type="PANTHER" id="PTHR13423:SF2">
    <property type="entry name" value="OUT AT FIRST PROTEIN HOMOLOG"/>
    <property type="match status" value="1"/>
</dbReference>